<evidence type="ECO:0000256" key="3">
    <source>
        <dbReference type="ARBA" id="ARBA00022729"/>
    </source>
</evidence>
<dbReference type="SUPFAM" id="SSF46626">
    <property type="entry name" value="Cytochrome c"/>
    <property type="match status" value="1"/>
</dbReference>
<reference evidence="7 8" key="2">
    <citation type="submission" date="2019-09" db="EMBL/GenBank/DDBJ databases">
        <authorList>
            <person name="Jin C."/>
        </authorList>
    </citation>
    <scope>NUCLEOTIDE SEQUENCE [LARGE SCALE GENOMIC DNA]</scope>
    <source>
        <strain evidence="7 8">BN140078</strain>
    </source>
</reference>
<sequence>MEHLCNNPGSIASMQAMPHQQFPPENKHPAGSKGSSYLSFIHYRYLLLLLVITACGETGASIRRVKRGSQLARQYCSSCHAFPSPSLLDKTTWEKDVLPAMGARLGINTFHGSYYPAAVLSDTPGTTANIIQPDDWDKLVEYYTTVAPWQPLPQDRPQPVSRQWPHLFSIKEPAWQWTIPPLTTYVGIDTLRRQLWVADGHDSLLHIYNDQLQPLQQLHTASMVSDVVLPGKTAASMGYITCIGTLFPSDARRGSIQGLLPGQDSMQLLPAPLKDRLPRPVQTLPADFNKDGRTDLLVCGFGYNQGYLAWLEGDSTHILLPFPGAIKACIRDEDHDGLPDIWALFAQGDESIWYLHNTGNGRFEPQRILQFPPSYGSSSFTLQDLDHDGQEDILYTCGDNADLSKVLKAYHGVYIYLNKGNKRFALQYFYPVNGCYKAIARDFDMDGDLDLMTISFFADYGNQPEEALLYFENQGGFNYITYTLPASRQGHWICMDAGDIDGDGDLDVVLGNLSHGPVNFPGLGTNWERAPSFILLENNKRAPIKKD</sequence>
<dbReference type="GO" id="GO:0020037">
    <property type="term" value="F:heme binding"/>
    <property type="evidence" value="ECO:0007669"/>
    <property type="project" value="InterPro"/>
</dbReference>
<dbReference type="AlphaFoldDB" id="A0A5B2W3R3"/>
<comment type="caution">
    <text evidence="7">The sequence shown here is derived from an EMBL/GenBank/DDBJ whole genome shotgun (WGS) entry which is preliminary data.</text>
</comment>
<dbReference type="SUPFAM" id="SSF69318">
    <property type="entry name" value="Integrin alpha N-terminal domain"/>
    <property type="match status" value="1"/>
</dbReference>
<proteinExistence type="predicted"/>
<dbReference type="GO" id="GO:0046872">
    <property type="term" value="F:metal ion binding"/>
    <property type="evidence" value="ECO:0007669"/>
    <property type="project" value="UniProtKB-KW"/>
</dbReference>
<dbReference type="PANTHER" id="PTHR44103:SF1">
    <property type="entry name" value="PROPROTEIN CONVERTASE P"/>
    <property type="match status" value="1"/>
</dbReference>
<dbReference type="InterPro" id="IPR013517">
    <property type="entry name" value="FG-GAP"/>
</dbReference>
<feature type="domain" description="Cytochrome c" evidence="6">
    <location>
        <begin position="63"/>
        <end position="147"/>
    </location>
</feature>
<evidence type="ECO:0000256" key="4">
    <source>
        <dbReference type="ARBA" id="ARBA00023004"/>
    </source>
</evidence>
<dbReference type="GO" id="GO:0009055">
    <property type="term" value="F:electron transfer activity"/>
    <property type="evidence" value="ECO:0007669"/>
    <property type="project" value="InterPro"/>
</dbReference>
<reference evidence="7 8" key="1">
    <citation type="submission" date="2019-09" db="EMBL/GenBank/DDBJ databases">
        <title>Chitinophaga ginsengihumi sp. nov., isolated from soil of ginseng rhizosphere.</title>
        <authorList>
            <person name="Lee J."/>
        </authorList>
    </citation>
    <scope>NUCLEOTIDE SEQUENCE [LARGE SCALE GENOMIC DNA]</scope>
    <source>
        <strain evidence="7 8">BN140078</strain>
    </source>
</reference>
<keyword evidence="3" id="KW-0732">Signal</keyword>
<evidence type="ECO:0000313" key="7">
    <source>
        <dbReference type="EMBL" id="KAA2244919.1"/>
    </source>
</evidence>
<accession>A0A5B2W3R3</accession>
<keyword evidence="4 5" id="KW-0408">Iron</keyword>
<name>A0A5B2W3R3_9BACT</name>
<keyword evidence="2 5" id="KW-0479">Metal-binding</keyword>
<dbReference type="Pfam" id="PF13517">
    <property type="entry name" value="FG-GAP_3"/>
    <property type="match status" value="1"/>
</dbReference>
<gene>
    <name evidence="7" type="ORF">F0L74_02860</name>
</gene>
<evidence type="ECO:0000259" key="6">
    <source>
        <dbReference type="PROSITE" id="PS51007"/>
    </source>
</evidence>
<evidence type="ECO:0000256" key="5">
    <source>
        <dbReference type="PROSITE-ProRule" id="PRU00433"/>
    </source>
</evidence>
<evidence type="ECO:0000256" key="1">
    <source>
        <dbReference type="ARBA" id="ARBA00022617"/>
    </source>
</evidence>
<evidence type="ECO:0000256" key="2">
    <source>
        <dbReference type="ARBA" id="ARBA00022723"/>
    </source>
</evidence>
<dbReference type="Gene3D" id="2.130.10.130">
    <property type="entry name" value="Integrin alpha, N-terminal"/>
    <property type="match status" value="1"/>
</dbReference>
<evidence type="ECO:0000313" key="8">
    <source>
        <dbReference type="Proteomes" id="UP000324611"/>
    </source>
</evidence>
<dbReference type="EMBL" id="VUOC01000001">
    <property type="protein sequence ID" value="KAA2244919.1"/>
    <property type="molecule type" value="Genomic_DNA"/>
</dbReference>
<dbReference type="InterPro" id="IPR028994">
    <property type="entry name" value="Integrin_alpha_N"/>
</dbReference>
<protein>
    <submittedName>
        <fullName evidence="7">VCBS repeat-containing protein</fullName>
    </submittedName>
</protein>
<dbReference type="PROSITE" id="PS51007">
    <property type="entry name" value="CYTC"/>
    <property type="match status" value="1"/>
</dbReference>
<dbReference type="InterPro" id="IPR036909">
    <property type="entry name" value="Cyt_c-like_dom_sf"/>
</dbReference>
<keyword evidence="1 5" id="KW-0349">Heme</keyword>
<keyword evidence="8" id="KW-1185">Reference proteome</keyword>
<organism evidence="7 8">
    <name type="scientific">Chitinophaga agrisoli</name>
    <dbReference type="NCBI Taxonomy" id="2607653"/>
    <lineage>
        <taxon>Bacteria</taxon>
        <taxon>Pseudomonadati</taxon>
        <taxon>Bacteroidota</taxon>
        <taxon>Chitinophagia</taxon>
        <taxon>Chitinophagales</taxon>
        <taxon>Chitinophagaceae</taxon>
        <taxon>Chitinophaga</taxon>
    </lineage>
</organism>
<dbReference type="InterPro" id="IPR009056">
    <property type="entry name" value="Cyt_c-like_dom"/>
</dbReference>
<dbReference type="Proteomes" id="UP000324611">
    <property type="component" value="Unassembled WGS sequence"/>
</dbReference>
<dbReference type="PANTHER" id="PTHR44103">
    <property type="entry name" value="PROPROTEIN CONVERTASE P"/>
    <property type="match status" value="1"/>
</dbReference>